<name>A0A0N5BL24_STREA</name>
<evidence type="ECO:0000313" key="1">
    <source>
        <dbReference type="Proteomes" id="UP000046392"/>
    </source>
</evidence>
<dbReference type="Gene3D" id="3.40.33.10">
    <property type="entry name" value="CAP"/>
    <property type="match status" value="1"/>
</dbReference>
<organism evidence="1 2">
    <name type="scientific">Strongyloides papillosus</name>
    <name type="common">Intestinal threadworm</name>
    <dbReference type="NCBI Taxonomy" id="174720"/>
    <lineage>
        <taxon>Eukaryota</taxon>
        <taxon>Metazoa</taxon>
        <taxon>Ecdysozoa</taxon>
        <taxon>Nematoda</taxon>
        <taxon>Chromadorea</taxon>
        <taxon>Rhabditida</taxon>
        <taxon>Tylenchina</taxon>
        <taxon>Panagrolaimomorpha</taxon>
        <taxon>Strongyloidoidea</taxon>
        <taxon>Strongyloididae</taxon>
        <taxon>Strongyloides</taxon>
    </lineage>
</organism>
<accession>A0A0N5BL24</accession>
<sequence>MKKRYNPIRYWTRGESKIIYSRLERTVPPNFGQIIWASSREIGCGISKGDKNDSALTLCLFSPRGNIKGRYYTNIHKPIKKNFKSIN</sequence>
<dbReference type="WBParaSite" id="SPAL_0000662700.1">
    <property type="protein sequence ID" value="SPAL_0000662700.1"/>
    <property type="gene ID" value="SPAL_0000662700"/>
</dbReference>
<dbReference type="InterPro" id="IPR035940">
    <property type="entry name" value="CAP_sf"/>
</dbReference>
<dbReference type="AlphaFoldDB" id="A0A0N5BL24"/>
<evidence type="ECO:0000313" key="2">
    <source>
        <dbReference type="WBParaSite" id="SPAL_0000662700.1"/>
    </source>
</evidence>
<dbReference type="Proteomes" id="UP000046392">
    <property type="component" value="Unplaced"/>
</dbReference>
<protein>
    <submittedName>
        <fullName evidence="2">SCP domain-containing protein</fullName>
    </submittedName>
</protein>
<reference evidence="2" key="1">
    <citation type="submission" date="2017-02" db="UniProtKB">
        <authorList>
            <consortium name="WormBaseParasite"/>
        </authorList>
    </citation>
    <scope>IDENTIFICATION</scope>
</reference>
<proteinExistence type="predicted"/>
<dbReference type="SUPFAM" id="SSF55797">
    <property type="entry name" value="PR-1-like"/>
    <property type="match status" value="1"/>
</dbReference>
<keyword evidence="1" id="KW-1185">Reference proteome</keyword>
<dbReference type="STRING" id="174720.A0A0N5BL24"/>